<dbReference type="InterPro" id="IPR015879">
    <property type="entry name" value="Ring_hydroxy_dOase_asu_C_dom"/>
</dbReference>
<evidence type="ECO:0000256" key="4">
    <source>
        <dbReference type="ARBA" id="ARBA00023002"/>
    </source>
</evidence>
<dbReference type="Pfam" id="PF00355">
    <property type="entry name" value="Rieske"/>
    <property type="match status" value="1"/>
</dbReference>
<dbReference type="Pfam" id="PF00848">
    <property type="entry name" value="Ring_hydroxyl_A"/>
    <property type="match status" value="1"/>
</dbReference>
<keyword evidence="10" id="KW-1185">Reference proteome</keyword>
<dbReference type="PROSITE" id="PS00570">
    <property type="entry name" value="RING_HYDROXYL_ALPHA"/>
    <property type="match status" value="1"/>
</dbReference>
<evidence type="ECO:0000256" key="3">
    <source>
        <dbReference type="ARBA" id="ARBA00022723"/>
    </source>
</evidence>
<dbReference type="SUPFAM" id="SSF50022">
    <property type="entry name" value="ISP domain"/>
    <property type="match status" value="1"/>
</dbReference>
<evidence type="ECO:0000259" key="8">
    <source>
        <dbReference type="PROSITE" id="PS51296"/>
    </source>
</evidence>
<dbReference type="Gene3D" id="2.102.10.10">
    <property type="entry name" value="Rieske [2Fe-2S] iron-sulphur domain"/>
    <property type="match status" value="1"/>
</dbReference>
<dbReference type="SUPFAM" id="SSF55961">
    <property type="entry name" value="Bet v1-like"/>
    <property type="match status" value="1"/>
</dbReference>
<evidence type="ECO:0000256" key="1">
    <source>
        <dbReference type="ARBA" id="ARBA00001962"/>
    </source>
</evidence>
<proteinExistence type="predicted"/>
<evidence type="ECO:0000256" key="6">
    <source>
        <dbReference type="ARBA" id="ARBA00023014"/>
    </source>
</evidence>
<feature type="domain" description="Rieske" evidence="8">
    <location>
        <begin position="32"/>
        <end position="140"/>
    </location>
</feature>
<dbReference type="GO" id="GO:0016491">
    <property type="term" value="F:oxidoreductase activity"/>
    <property type="evidence" value="ECO:0007669"/>
    <property type="project" value="UniProtKB-KW"/>
</dbReference>
<dbReference type="GO" id="GO:0005506">
    <property type="term" value="F:iron ion binding"/>
    <property type="evidence" value="ECO:0007669"/>
    <property type="project" value="InterPro"/>
</dbReference>
<comment type="cofactor">
    <cofactor evidence="1">
        <name>Fe cation</name>
        <dbReference type="ChEBI" id="CHEBI:24875"/>
    </cofactor>
</comment>
<keyword evidence="6" id="KW-0411">Iron-sulfur</keyword>
<dbReference type="CDD" id="cd03469">
    <property type="entry name" value="Rieske_RO_Alpha_N"/>
    <property type="match status" value="1"/>
</dbReference>
<dbReference type="EMBL" id="CP042906">
    <property type="protein sequence ID" value="QEX19029.1"/>
    <property type="molecule type" value="Genomic_DNA"/>
</dbReference>
<evidence type="ECO:0000313" key="9">
    <source>
        <dbReference type="EMBL" id="QEX19029.1"/>
    </source>
</evidence>
<keyword evidence="4" id="KW-0560">Oxidoreductase</keyword>
<dbReference type="Gene3D" id="3.90.380.10">
    <property type="entry name" value="Naphthalene 1,2-dioxygenase Alpha Subunit, Chain A, domain 1"/>
    <property type="match status" value="1"/>
</dbReference>
<evidence type="ECO:0000256" key="5">
    <source>
        <dbReference type="ARBA" id="ARBA00023004"/>
    </source>
</evidence>
<evidence type="ECO:0000313" key="10">
    <source>
        <dbReference type="Proteomes" id="UP000326202"/>
    </source>
</evidence>
<dbReference type="PANTHER" id="PTHR43756">
    <property type="entry name" value="CHOLINE MONOOXYGENASE, CHLOROPLASTIC"/>
    <property type="match status" value="1"/>
</dbReference>
<dbReference type="PRINTS" id="PR00090">
    <property type="entry name" value="RNGDIOXGNASE"/>
</dbReference>
<reference evidence="9 10" key="1">
    <citation type="submission" date="2019-08" db="EMBL/GenBank/DDBJ databases">
        <title>Hyperibacter terrae gen. nov., sp. nov. and Hyperibacter viscosus sp. nov., two new members in the family Rhodospirillaceae isolated from the rhizosphere of Hypericum perforatum.</title>
        <authorList>
            <person name="Noviana Z."/>
        </authorList>
    </citation>
    <scope>NUCLEOTIDE SEQUENCE [LARGE SCALE GENOMIC DNA]</scope>
    <source>
        <strain evidence="9 10">R5913</strain>
    </source>
</reference>
<dbReference type="PROSITE" id="PS51296">
    <property type="entry name" value="RIESKE"/>
    <property type="match status" value="1"/>
</dbReference>
<keyword evidence="2" id="KW-0001">2Fe-2S</keyword>
<keyword evidence="7" id="KW-0520">NAD</keyword>
<sequence>MSAEFTTTLDSDWYVDPEIYAREMATIFGREWLLVGHRHELARAGEYLATELAGRRIFVLAGKDGGLRAFHNVCRHRAAQLLPEGNGQCGVLRCPYHGWVYDHDGRLKKRPGFAEEESFDGAALGLFPVRVEEWRGFVFVNLDPQAGDLLSGLGDMAAATQGVPLERYRFHKRQSYELDFNWKTYTDNYLDAYHIPYLHPQLAADLDMATYRVVNGDRVSVHHASPRAKAPAGETGAYQGLFLWRWPNNSLGVYAGGFNICRILPQSVSRLRLLFDFYFDPEAGFSEAEKDRKAAMTCQVVEEDFPICSQVQRNLEVGVYRSGPLNPRLETGVAYFHDLVRRAVGNRP</sequence>
<dbReference type="KEGG" id="htq:FRZ44_43410"/>
<dbReference type="Proteomes" id="UP000326202">
    <property type="component" value="Chromosome"/>
</dbReference>
<accession>A0A5J6MNS7</accession>
<dbReference type="AlphaFoldDB" id="A0A5J6MNS7"/>
<dbReference type="PANTHER" id="PTHR43756:SF5">
    <property type="entry name" value="CHOLINE MONOOXYGENASE, CHLOROPLASTIC"/>
    <property type="match status" value="1"/>
</dbReference>
<dbReference type="InterPro" id="IPR001663">
    <property type="entry name" value="Rng_hydr_dOase-A"/>
</dbReference>
<dbReference type="InterPro" id="IPR036922">
    <property type="entry name" value="Rieske_2Fe-2S_sf"/>
</dbReference>
<keyword evidence="3" id="KW-0479">Metal-binding</keyword>
<evidence type="ECO:0000256" key="7">
    <source>
        <dbReference type="ARBA" id="ARBA00023027"/>
    </source>
</evidence>
<dbReference type="RefSeq" id="WP_191908236.1">
    <property type="nucleotide sequence ID" value="NZ_CP042906.1"/>
</dbReference>
<dbReference type="InterPro" id="IPR017941">
    <property type="entry name" value="Rieske_2Fe-2S"/>
</dbReference>
<keyword evidence="5" id="KW-0408">Iron</keyword>
<gene>
    <name evidence="9" type="ORF">FRZ44_43410</name>
</gene>
<dbReference type="InterPro" id="IPR015881">
    <property type="entry name" value="ARHD_Rieske_2Fe_2S"/>
</dbReference>
<protein>
    <submittedName>
        <fullName evidence="9">Ring-hydroxylating oxygenase subunit alpha</fullName>
    </submittedName>
</protein>
<evidence type="ECO:0000256" key="2">
    <source>
        <dbReference type="ARBA" id="ARBA00022714"/>
    </source>
</evidence>
<dbReference type="GO" id="GO:0051537">
    <property type="term" value="F:2 iron, 2 sulfur cluster binding"/>
    <property type="evidence" value="ECO:0007669"/>
    <property type="project" value="UniProtKB-KW"/>
</dbReference>
<name>A0A5J6MNS7_9PROT</name>
<organism evidence="9 10">
    <name type="scientific">Hypericibacter terrae</name>
    <dbReference type="NCBI Taxonomy" id="2602015"/>
    <lineage>
        <taxon>Bacteria</taxon>
        <taxon>Pseudomonadati</taxon>
        <taxon>Pseudomonadota</taxon>
        <taxon>Alphaproteobacteria</taxon>
        <taxon>Rhodospirillales</taxon>
        <taxon>Dongiaceae</taxon>
        <taxon>Hypericibacter</taxon>
    </lineage>
</organism>